<protein>
    <recommendedName>
        <fullName evidence="1">CRAL-TRIO domain-containing protein</fullName>
    </recommendedName>
</protein>
<sequence>MSIPDSKEIELISQFRQRVADLNLKGRFLDDHDLLRWIRARNHNLDQAEKMIRESIKWREDNDIDNILTWNPPERFLKELPLEFLGFDNENSPVVVVPYGKWDLKKCADLGEKEEFVKYCDQLFEFLLSKMEGKKKPNGDPVTQFVIIVDFKGLAYRTLASVGAVDMSLKVVRSFEANQPETLKAMYQINTNTVFAAIFALVKPIITSDPAENIQGGNSFCSRNLMSHLGL</sequence>
<keyword evidence="3" id="KW-1185">Reference proteome</keyword>
<dbReference type="InterPro" id="IPR001251">
    <property type="entry name" value="CRAL-TRIO_dom"/>
</dbReference>
<evidence type="ECO:0000313" key="2">
    <source>
        <dbReference type="EMBL" id="CAG7734384.1"/>
    </source>
</evidence>
<dbReference type="PANTHER" id="PTHR23324">
    <property type="entry name" value="SEC14 RELATED PROTEIN"/>
    <property type="match status" value="1"/>
</dbReference>
<dbReference type="AlphaFoldDB" id="A0A8J2K9K7"/>
<dbReference type="InterPro" id="IPR011074">
    <property type="entry name" value="CRAL/TRIO_N_dom"/>
</dbReference>
<dbReference type="OrthoDB" id="1434354at2759"/>
<dbReference type="Pfam" id="PF00650">
    <property type="entry name" value="CRAL_TRIO"/>
    <property type="match status" value="1"/>
</dbReference>
<dbReference type="Proteomes" id="UP000708208">
    <property type="component" value="Unassembled WGS sequence"/>
</dbReference>
<gene>
    <name evidence="2" type="ORF">AFUS01_LOCUS22778</name>
</gene>
<dbReference type="PROSITE" id="PS50191">
    <property type="entry name" value="CRAL_TRIO"/>
    <property type="match status" value="1"/>
</dbReference>
<dbReference type="CDD" id="cd00170">
    <property type="entry name" value="SEC14"/>
    <property type="match status" value="1"/>
</dbReference>
<comment type="caution">
    <text evidence="2">The sequence shown here is derived from an EMBL/GenBank/DDBJ whole genome shotgun (WGS) entry which is preliminary data.</text>
</comment>
<name>A0A8J2K9K7_9HEXA</name>
<dbReference type="EMBL" id="CAJVCH010268334">
    <property type="protein sequence ID" value="CAG7734384.1"/>
    <property type="molecule type" value="Genomic_DNA"/>
</dbReference>
<organism evidence="2 3">
    <name type="scientific">Allacma fusca</name>
    <dbReference type="NCBI Taxonomy" id="39272"/>
    <lineage>
        <taxon>Eukaryota</taxon>
        <taxon>Metazoa</taxon>
        <taxon>Ecdysozoa</taxon>
        <taxon>Arthropoda</taxon>
        <taxon>Hexapoda</taxon>
        <taxon>Collembola</taxon>
        <taxon>Symphypleona</taxon>
        <taxon>Sminthuridae</taxon>
        <taxon>Allacma</taxon>
    </lineage>
</organism>
<accession>A0A8J2K9K7</accession>
<dbReference type="SMART" id="SM01100">
    <property type="entry name" value="CRAL_TRIO_N"/>
    <property type="match status" value="1"/>
</dbReference>
<dbReference type="PANTHER" id="PTHR23324:SF83">
    <property type="entry name" value="SEC14-LIKE PROTEIN 2"/>
    <property type="match status" value="1"/>
</dbReference>
<proteinExistence type="predicted"/>
<evidence type="ECO:0000259" key="1">
    <source>
        <dbReference type="PROSITE" id="PS50191"/>
    </source>
</evidence>
<dbReference type="InterPro" id="IPR051064">
    <property type="entry name" value="SEC14/CRAL-TRIO_domain"/>
</dbReference>
<evidence type="ECO:0000313" key="3">
    <source>
        <dbReference type="Proteomes" id="UP000708208"/>
    </source>
</evidence>
<reference evidence="2" key="1">
    <citation type="submission" date="2021-06" db="EMBL/GenBank/DDBJ databases">
        <authorList>
            <person name="Hodson N. C."/>
            <person name="Mongue J. A."/>
            <person name="Jaron S. K."/>
        </authorList>
    </citation>
    <scope>NUCLEOTIDE SEQUENCE</scope>
</reference>
<dbReference type="SMART" id="SM00516">
    <property type="entry name" value="SEC14"/>
    <property type="match status" value="1"/>
</dbReference>
<feature type="domain" description="CRAL-TRIO" evidence="1">
    <location>
        <begin position="72"/>
        <end position="231"/>
    </location>
</feature>
<dbReference type="GO" id="GO:0005737">
    <property type="term" value="C:cytoplasm"/>
    <property type="evidence" value="ECO:0007669"/>
    <property type="project" value="TreeGrafter"/>
</dbReference>